<evidence type="ECO:0000256" key="7">
    <source>
        <dbReference type="ARBA" id="ARBA00023136"/>
    </source>
</evidence>
<dbReference type="EMBL" id="RXIC02000022">
    <property type="protein sequence ID" value="KAB1216440.1"/>
    <property type="molecule type" value="Genomic_DNA"/>
</dbReference>
<feature type="transmembrane region" description="Helical" evidence="10">
    <location>
        <begin position="83"/>
        <end position="104"/>
    </location>
</feature>
<keyword evidence="7 8" id="KW-0472">Membrane</keyword>
<reference evidence="11 12" key="1">
    <citation type="journal article" date="2019" name="Plant Biotechnol. J.">
        <title>The red bayberry genome and genetic basis of sex determination.</title>
        <authorList>
            <person name="Jia H.M."/>
            <person name="Jia H.J."/>
            <person name="Cai Q.L."/>
            <person name="Wang Y."/>
            <person name="Zhao H.B."/>
            <person name="Yang W.F."/>
            <person name="Wang G.Y."/>
            <person name="Li Y.H."/>
            <person name="Zhan D.L."/>
            <person name="Shen Y.T."/>
            <person name="Niu Q.F."/>
            <person name="Chang L."/>
            <person name="Qiu J."/>
            <person name="Zhao L."/>
            <person name="Xie H.B."/>
            <person name="Fu W.Y."/>
            <person name="Jin J."/>
            <person name="Li X.W."/>
            <person name="Jiao Y."/>
            <person name="Zhou C.C."/>
            <person name="Tu T."/>
            <person name="Chai C.Y."/>
            <person name="Gao J.L."/>
            <person name="Fan L.J."/>
            <person name="van de Weg E."/>
            <person name="Wang J.Y."/>
            <person name="Gao Z.S."/>
        </authorList>
    </citation>
    <scope>NUCLEOTIDE SEQUENCE [LARGE SCALE GENOMIC DNA]</scope>
    <source>
        <tissue evidence="11">Leaves</tissue>
    </source>
</reference>
<dbReference type="Proteomes" id="UP000516437">
    <property type="component" value="Chromosome 4"/>
</dbReference>
<feature type="transmembrane region" description="Helical" evidence="10">
    <location>
        <begin position="12"/>
        <end position="32"/>
    </location>
</feature>
<organism evidence="11 12">
    <name type="scientific">Morella rubra</name>
    <name type="common">Chinese bayberry</name>
    <dbReference type="NCBI Taxonomy" id="262757"/>
    <lineage>
        <taxon>Eukaryota</taxon>
        <taxon>Viridiplantae</taxon>
        <taxon>Streptophyta</taxon>
        <taxon>Embryophyta</taxon>
        <taxon>Tracheophyta</taxon>
        <taxon>Spermatophyta</taxon>
        <taxon>Magnoliopsida</taxon>
        <taxon>eudicotyledons</taxon>
        <taxon>Gunneridae</taxon>
        <taxon>Pentapetalae</taxon>
        <taxon>rosids</taxon>
        <taxon>fabids</taxon>
        <taxon>Fagales</taxon>
        <taxon>Myricaceae</taxon>
        <taxon>Morella</taxon>
    </lineage>
</organism>
<keyword evidence="4 8" id="KW-0812">Transmembrane</keyword>
<evidence type="ECO:0000256" key="2">
    <source>
        <dbReference type="ARBA" id="ARBA00006375"/>
    </source>
</evidence>
<keyword evidence="3 9" id="KW-0813">Transport</keyword>
<feature type="repeat" description="Solcar" evidence="8">
    <location>
        <begin position="9"/>
        <end position="103"/>
    </location>
</feature>
<evidence type="ECO:0000256" key="9">
    <source>
        <dbReference type="RuleBase" id="RU000488"/>
    </source>
</evidence>
<evidence type="ECO:0000313" key="12">
    <source>
        <dbReference type="Proteomes" id="UP000516437"/>
    </source>
</evidence>
<dbReference type="OrthoDB" id="276989at2759"/>
<evidence type="ECO:0000256" key="6">
    <source>
        <dbReference type="ARBA" id="ARBA00022989"/>
    </source>
</evidence>
<name>A0A6A1W0X1_9ROSI</name>
<dbReference type="SUPFAM" id="SSF103506">
    <property type="entry name" value="Mitochondrial carrier"/>
    <property type="match status" value="1"/>
</dbReference>
<dbReference type="AlphaFoldDB" id="A0A6A1W0X1"/>
<evidence type="ECO:0000256" key="5">
    <source>
        <dbReference type="ARBA" id="ARBA00022737"/>
    </source>
</evidence>
<evidence type="ECO:0000256" key="4">
    <source>
        <dbReference type="ARBA" id="ARBA00022692"/>
    </source>
</evidence>
<keyword evidence="6 10" id="KW-1133">Transmembrane helix</keyword>
<evidence type="ECO:0000256" key="1">
    <source>
        <dbReference type="ARBA" id="ARBA00004141"/>
    </source>
</evidence>
<dbReference type="PANTHER" id="PTHR45667">
    <property type="entry name" value="S-ADENOSYLMETHIONINE MITOCHONDRIAL CARRIER PROTEIN"/>
    <property type="match status" value="1"/>
</dbReference>
<evidence type="ECO:0000256" key="10">
    <source>
        <dbReference type="SAM" id="Phobius"/>
    </source>
</evidence>
<evidence type="ECO:0000256" key="8">
    <source>
        <dbReference type="PROSITE-ProRule" id="PRU00282"/>
    </source>
</evidence>
<keyword evidence="5" id="KW-0677">Repeat</keyword>
<proteinExistence type="inferred from homology"/>
<keyword evidence="12" id="KW-1185">Reference proteome</keyword>
<comment type="caution">
    <text evidence="11">The sequence shown here is derived from an EMBL/GenBank/DDBJ whole genome shotgun (WGS) entry which is preliminary data.</text>
</comment>
<dbReference type="Gene3D" id="1.50.40.10">
    <property type="entry name" value="Mitochondrial carrier domain"/>
    <property type="match status" value="1"/>
</dbReference>
<gene>
    <name evidence="11" type="ORF">CJ030_MR4G029046</name>
</gene>
<comment type="similarity">
    <text evidence="2 9">Belongs to the mitochondrial carrier (TC 2.A.29) family.</text>
</comment>
<dbReference type="PROSITE" id="PS50920">
    <property type="entry name" value="SOLCAR"/>
    <property type="match status" value="1"/>
</dbReference>
<protein>
    <submittedName>
        <fullName evidence="11">Protein MITOFERRINLIKE 1, chloroplastic</fullName>
    </submittedName>
</protein>
<dbReference type="Pfam" id="PF00153">
    <property type="entry name" value="Mito_carr"/>
    <property type="match status" value="1"/>
</dbReference>
<evidence type="ECO:0000313" key="11">
    <source>
        <dbReference type="EMBL" id="KAB1216440.1"/>
    </source>
</evidence>
<evidence type="ECO:0000256" key="3">
    <source>
        <dbReference type="ARBA" id="ARBA00022448"/>
    </source>
</evidence>
<comment type="subcellular location">
    <subcellularLocation>
        <location evidence="1">Membrane</location>
        <topology evidence="1">Multi-pass membrane protein</topology>
    </subcellularLocation>
</comment>
<accession>A0A6A1W0X1</accession>
<sequence length="122" mass="13294">MRKTRKTHLEPIQSVCSGALAGAISASITTPLDVVKTRLMPQLHGEAVNKAAAAMYSGVTATVKQILKEEGWVGLSRGMGPRVVHSACFSVLGYFAFETARLAVMQEYRKRKKLYEVPNSPT</sequence>
<dbReference type="GO" id="GO:0016020">
    <property type="term" value="C:membrane"/>
    <property type="evidence" value="ECO:0007669"/>
    <property type="project" value="UniProtKB-SubCell"/>
</dbReference>
<dbReference type="InterPro" id="IPR018108">
    <property type="entry name" value="MCP_transmembrane"/>
</dbReference>
<dbReference type="InterPro" id="IPR023395">
    <property type="entry name" value="MCP_dom_sf"/>
</dbReference>